<organism evidence="11 12">
    <name type="scientific">Runella aurantiaca</name>
    <dbReference type="NCBI Taxonomy" id="2282308"/>
    <lineage>
        <taxon>Bacteria</taxon>
        <taxon>Pseudomonadati</taxon>
        <taxon>Bacteroidota</taxon>
        <taxon>Cytophagia</taxon>
        <taxon>Cytophagales</taxon>
        <taxon>Spirosomataceae</taxon>
        <taxon>Runella</taxon>
    </lineage>
</organism>
<dbReference type="RefSeq" id="WP_114463646.1">
    <property type="nucleotide sequence ID" value="NZ_QPIW01000028.1"/>
</dbReference>
<keyword evidence="4" id="KW-0548">Nucleotidyltransferase</keyword>
<dbReference type="GO" id="GO:0046872">
    <property type="term" value="F:metal ion binding"/>
    <property type="evidence" value="ECO:0007669"/>
    <property type="project" value="UniProtKB-KW"/>
</dbReference>
<protein>
    <submittedName>
        <fullName evidence="11">Nucleotidyltransferase</fullName>
    </submittedName>
</protein>
<dbReference type="SUPFAM" id="SSF81301">
    <property type="entry name" value="Nucleotidyltransferase"/>
    <property type="match status" value="1"/>
</dbReference>
<dbReference type="Proteomes" id="UP000253141">
    <property type="component" value="Unassembled WGS sequence"/>
</dbReference>
<evidence type="ECO:0000313" key="12">
    <source>
        <dbReference type="Proteomes" id="UP000253141"/>
    </source>
</evidence>
<dbReference type="Pfam" id="PF01909">
    <property type="entry name" value="NTP_transf_2"/>
    <property type="match status" value="1"/>
</dbReference>
<keyword evidence="5" id="KW-0479">Metal-binding</keyword>
<accession>A0A369I2S4</accession>
<dbReference type="GO" id="GO:0005524">
    <property type="term" value="F:ATP binding"/>
    <property type="evidence" value="ECO:0007669"/>
    <property type="project" value="UniProtKB-KW"/>
</dbReference>
<dbReference type="InterPro" id="IPR043519">
    <property type="entry name" value="NT_sf"/>
</dbReference>
<proteinExistence type="inferred from homology"/>
<sequence>MKLSKKHIRQIQDYFKTQPVLKAYLFGSYVRGEATKESDVDLLVELDYSQRIGLHYVQMIFDLEELLQKKVDLISEGGMSKYIRPYIEAEKKLIYERSIGG</sequence>
<keyword evidence="2" id="KW-1277">Toxin-antitoxin system</keyword>
<evidence type="ECO:0000256" key="5">
    <source>
        <dbReference type="ARBA" id="ARBA00022723"/>
    </source>
</evidence>
<dbReference type="AlphaFoldDB" id="A0A369I2S4"/>
<dbReference type="OrthoDB" id="798692at2"/>
<dbReference type="PANTHER" id="PTHR33571:SF14">
    <property type="entry name" value="PROTEIN ADENYLYLTRANSFERASE MJ0435-RELATED"/>
    <property type="match status" value="1"/>
</dbReference>
<evidence type="ECO:0000256" key="2">
    <source>
        <dbReference type="ARBA" id="ARBA00022649"/>
    </source>
</evidence>
<dbReference type="EMBL" id="QPIW01000028">
    <property type="protein sequence ID" value="RDB03332.1"/>
    <property type="molecule type" value="Genomic_DNA"/>
</dbReference>
<keyword evidence="12" id="KW-1185">Reference proteome</keyword>
<gene>
    <name evidence="11" type="ORF">DVG78_24480</name>
</gene>
<comment type="cofactor">
    <cofactor evidence="1">
        <name>Mg(2+)</name>
        <dbReference type="ChEBI" id="CHEBI:18420"/>
    </cofactor>
</comment>
<comment type="similarity">
    <text evidence="9">Belongs to the MntA antitoxin family.</text>
</comment>
<feature type="domain" description="Polymerase nucleotidyl transferase" evidence="10">
    <location>
        <begin position="8"/>
        <end position="91"/>
    </location>
</feature>
<evidence type="ECO:0000256" key="8">
    <source>
        <dbReference type="ARBA" id="ARBA00022842"/>
    </source>
</evidence>
<name>A0A369I2S4_9BACT</name>
<dbReference type="Gene3D" id="3.30.460.10">
    <property type="entry name" value="Beta Polymerase, domain 2"/>
    <property type="match status" value="1"/>
</dbReference>
<evidence type="ECO:0000259" key="10">
    <source>
        <dbReference type="Pfam" id="PF01909"/>
    </source>
</evidence>
<dbReference type="PANTHER" id="PTHR33571">
    <property type="entry name" value="SSL8005 PROTEIN"/>
    <property type="match status" value="1"/>
</dbReference>
<keyword evidence="3 11" id="KW-0808">Transferase</keyword>
<evidence type="ECO:0000313" key="11">
    <source>
        <dbReference type="EMBL" id="RDB03332.1"/>
    </source>
</evidence>
<keyword evidence="6" id="KW-0547">Nucleotide-binding</keyword>
<evidence type="ECO:0000256" key="3">
    <source>
        <dbReference type="ARBA" id="ARBA00022679"/>
    </source>
</evidence>
<evidence type="ECO:0000256" key="6">
    <source>
        <dbReference type="ARBA" id="ARBA00022741"/>
    </source>
</evidence>
<dbReference type="CDD" id="cd05403">
    <property type="entry name" value="NT_KNTase_like"/>
    <property type="match status" value="1"/>
</dbReference>
<reference evidence="11 12" key="1">
    <citation type="submission" date="2018-07" db="EMBL/GenBank/DDBJ databases">
        <title>Genome analysis of Runella aurantiaca.</title>
        <authorList>
            <person name="Yang X."/>
        </authorList>
    </citation>
    <scope>NUCLEOTIDE SEQUENCE [LARGE SCALE GENOMIC DNA]</scope>
    <source>
        <strain evidence="11 12">YX9</strain>
    </source>
</reference>
<dbReference type="GO" id="GO:0016779">
    <property type="term" value="F:nucleotidyltransferase activity"/>
    <property type="evidence" value="ECO:0007669"/>
    <property type="project" value="UniProtKB-KW"/>
</dbReference>
<dbReference type="InterPro" id="IPR052038">
    <property type="entry name" value="Type-VII_TA_antitoxin"/>
</dbReference>
<dbReference type="InterPro" id="IPR002934">
    <property type="entry name" value="Polymerase_NTP_transf_dom"/>
</dbReference>
<comment type="caution">
    <text evidence="11">The sequence shown here is derived from an EMBL/GenBank/DDBJ whole genome shotgun (WGS) entry which is preliminary data.</text>
</comment>
<evidence type="ECO:0000256" key="7">
    <source>
        <dbReference type="ARBA" id="ARBA00022840"/>
    </source>
</evidence>
<evidence type="ECO:0000256" key="4">
    <source>
        <dbReference type="ARBA" id="ARBA00022695"/>
    </source>
</evidence>
<evidence type="ECO:0000256" key="1">
    <source>
        <dbReference type="ARBA" id="ARBA00001946"/>
    </source>
</evidence>
<evidence type="ECO:0000256" key="9">
    <source>
        <dbReference type="ARBA" id="ARBA00038276"/>
    </source>
</evidence>
<keyword evidence="7" id="KW-0067">ATP-binding</keyword>
<keyword evidence="8" id="KW-0460">Magnesium</keyword>